<keyword evidence="1" id="KW-0808">Transferase</keyword>
<dbReference type="Pfam" id="PF13489">
    <property type="entry name" value="Methyltransf_23"/>
    <property type="match status" value="1"/>
</dbReference>
<dbReference type="Proteomes" id="UP000650582">
    <property type="component" value="Unassembled WGS sequence"/>
</dbReference>
<dbReference type="CDD" id="cd02440">
    <property type="entry name" value="AdoMet_MTases"/>
    <property type="match status" value="1"/>
</dbReference>
<gene>
    <name evidence="1" type="ORF">RHS04_01612</name>
</gene>
<sequence>MDLTRSVGPDGMASPVTETSSLVKAMAESTDPTPSPLLVLPLLPPPALSRYPLIQRSNCDMEISYTDEFNRQGTVYFVNDNVNEQVQYVDSDSDTMSTCSTHSASTITSSEVSDFYQERFGRVFPMDDNIPVVLPIDEPEHDRLEKLHRCYKLLVGSNYFGPLKEHMARTPHPRVLDIRTQQGTWVQEMASEFPHAQFISLDLVPMIPHVPRPNITFEVYDLYAGLAEPDESFDIIHARDCINSIKNYDMLLREFHRVLRPGGLLLIGELGADAYEAYDTDTPAIRSSPRVYRGLQIIRQAVSSQGVMIDHIPSISHWLDPNSSLWSSPSHPTASAATPLLTTRKRGFTQIETRIAHLPDGTWHPDPVLQQAGALAQDVWRVTWHSVIPLMREQGVDEEIVRSIVEDALEELMDPTIQTVWKYYMTHAVKI</sequence>
<reference evidence="1" key="1">
    <citation type="submission" date="2020-09" db="EMBL/GenBank/DDBJ databases">
        <title>Comparative genome analyses of four rice-infecting Rhizoctonia solani isolates reveal extensive enrichment of homogalacturonan modification genes.</title>
        <authorList>
            <person name="Lee D.-Y."/>
            <person name="Jeon J."/>
            <person name="Kim K.-T."/>
            <person name="Cheong K."/>
            <person name="Song H."/>
            <person name="Choi G."/>
            <person name="Ko J."/>
            <person name="Opiyo S.O."/>
            <person name="Zuo S."/>
            <person name="Madhav S."/>
            <person name="Lee Y.-H."/>
            <person name="Wang G.-L."/>
        </authorList>
    </citation>
    <scope>NUCLEOTIDE SEQUENCE</scope>
    <source>
        <strain evidence="1">AG1-IA YN-7</strain>
    </source>
</reference>
<protein>
    <submittedName>
        <fullName evidence="1">Putative methyltransferase</fullName>
    </submittedName>
</protein>
<evidence type="ECO:0000313" key="2">
    <source>
        <dbReference type="Proteomes" id="UP000650582"/>
    </source>
</evidence>
<dbReference type="InterPro" id="IPR029063">
    <property type="entry name" value="SAM-dependent_MTases_sf"/>
</dbReference>
<dbReference type="GO" id="GO:0008168">
    <property type="term" value="F:methyltransferase activity"/>
    <property type="evidence" value="ECO:0007669"/>
    <property type="project" value="UniProtKB-KW"/>
</dbReference>
<evidence type="ECO:0000313" key="1">
    <source>
        <dbReference type="EMBL" id="KAF8684137.1"/>
    </source>
</evidence>
<dbReference type="Gene3D" id="3.40.50.150">
    <property type="entry name" value="Vaccinia Virus protein VP39"/>
    <property type="match status" value="1"/>
</dbReference>
<dbReference type="GO" id="GO:0032259">
    <property type="term" value="P:methylation"/>
    <property type="evidence" value="ECO:0007669"/>
    <property type="project" value="UniProtKB-KW"/>
</dbReference>
<dbReference type="AlphaFoldDB" id="A0A8H7HCR3"/>
<comment type="caution">
    <text evidence="1">The sequence shown here is derived from an EMBL/GenBank/DDBJ whole genome shotgun (WGS) entry which is preliminary data.</text>
</comment>
<proteinExistence type="predicted"/>
<keyword evidence="1" id="KW-0489">Methyltransferase</keyword>
<name>A0A8H7HCR3_9AGAM</name>
<dbReference type="PANTHER" id="PTHR43591">
    <property type="entry name" value="METHYLTRANSFERASE"/>
    <property type="match status" value="1"/>
</dbReference>
<organism evidence="1 2">
    <name type="scientific">Rhizoctonia solani</name>
    <dbReference type="NCBI Taxonomy" id="456999"/>
    <lineage>
        <taxon>Eukaryota</taxon>
        <taxon>Fungi</taxon>
        <taxon>Dikarya</taxon>
        <taxon>Basidiomycota</taxon>
        <taxon>Agaricomycotina</taxon>
        <taxon>Agaricomycetes</taxon>
        <taxon>Cantharellales</taxon>
        <taxon>Ceratobasidiaceae</taxon>
        <taxon>Rhizoctonia</taxon>
    </lineage>
</organism>
<accession>A0A8H7HCR3</accession>
<dbReference type="EMBL" id="JACYCC010000033">
    <property type="protein sequence ID" value="KAF8684137.1"/>
    <property type="molecule type" value="Genomic_DNA"/>
</dbReference>
<dbReference type="PANTHER" id="PTHR43591:SF24">
    <property type="entry name" value="2-METHOXY-6-POLYPRENYL-1,4-BENZOQUINOL METHYLASE, MITOCHONDRIAL"/>
    <property type="match status" value="1"/>
</dbReference>
<dbReference type="SUPFAM" id="SSF53335">
    <property type="entry name" value="S-adenosyl-L-methionine-dependent methyltransferases"/>
    <property type="match status" value="1"/>
</dbReference>